<feature type="region of interest" description="Disordered" evidence="5">
    <location>
        <begin position="240"/>
        <end position="267"/>
    </location>
</feature>
<evidence type="ECO:0000256" key="1">
    <source>
        <dbReference type="ARBA" id="ARBA00000971"/>
    </source>
</evidence>
<dbReference type="Gene3D" id="4.10.1080.10">
    <property type="entry name" value="TSP type-3 repeat"/>
    <property type="match status" value="1"/>
</dbReference>
<dbReference type="EC" id="5.2.1.8" evidence="2 4"/>
<dbReference type="SUPFAM" id="SSF54534">
    <property type="entry name" value="FKBP-like"/>
    <property type="match status" value="1"/>
</dbReference>
<name>A0A8J2VC07_9FLAO</name>
<organism evidence="7 8">
    <name type="scientific">Planktosalinus lacus</name>
    <dbReference type="NCBI Taxonomy" id="1526573"/>
    <lineage>
        <taxon>Bacteria</taxon>
        <taxon>Pseudomonadati</taxon>
        <taxon>Bacteroidota</taxon>
        <taxon>Flavobacteriia</taxon>
        <taxon>Flavobacteriales</taxon>
        <taxon>Flavobacteriaceae</taxon>
        <taxon>Planktosalinus</taxon>
    </lineage>
</organism>
<accession>A0A8J2VC07</accession>
<dbReference type="PROSITE" id="PS50059">
    <property type="entry name" value="FKBP_PPIASE"/>
    <property type="match status" value="1"/>
</dbReference>
<reference evidence="7" key="1">
    <citation type="journal article" date="2014" name="Int. J. Syst. Evol. Microbiol.">
        <title>Complete genome sequence of Corynebacterium casei LMG S-19264T (=DSM 44701T), isolated from a smear-ripened cheese.</title>
        <authorList>
            <consortium name="US DOE Joint Genome Institute (JGI-PGF)"/>
            <person name="Walter F."/>
            <person name="Albersmeier A."/>
            <person name="Kalinowski J."/>
            <person name="Ruckert C."/>
        </authorList>
    </citation>
    <scope>NUCLEOTIDE SEQUENCE</scope>
    <source>
        <strain evidence="7">CGMCC 1.12924</strain>
    </source>
</reference>
<dbReference type="AlphaFoldDB" id="A0A8J2VC07"/>
<keyword evidence="4" id="KW-0413">Isomerase</keyword>
<evidence type="ECO:0000256" key="4">
    <source>
        <dbReference type="PROSITE-ProRule" id="PRU00277"/>
    </source>
</evidence>
<evidence type="ECO:0000313" key="8">
    <source>
        <dbReference type="Proteomes" id="UP000652231"/>
    </source>
</evidence>
<dbReference type="InterPro" id="IPR028974">
    <property type="entry name" value="TSP_type-3_rpt"/>
</dbReference>
<dbReference type="RefSeq" id="WP_188442229.1">
    <property type="nucleotide sequence ID" value="NZ_BMGK01000008.1"/>
</dbReference>
<proteinExistence type="predicted"/>
<dbReference type="InterPro" id="IPR046357">
    <property type="entry name" value="PPIase_dom_sf"/>
</dbReference>
<comment type="caution">
    <text evidence="7">The sequence shown here is derived from an EMBL/GenBank/DDBJ whole genome shotgun (WGS) entry which is preliminary data.</text>
</comment>
<dbReference type="EMBL" id="BMGK01000008">
    <property type="protein sequence ID" value="GGD97000.1"/>
    <property type="molecule type" value="Genomic_DNA"/>
</dbReference>
<evidence type="ECO:0000256" key="2">
    <source>
        <dbReference type="ARBA" id="ARBA00013194"/>
    </source>
</evidence>
<reference evidence="7" key="2">
    <citation type="submission" date="2020-09" db="EMBL/GenBank/DDBJ databases">
        <authorList>
            <person name="Sun Q."/>
            <person name="Zhou Y."/>
        </authorList>
    </citation>
    <scope>NUCLEOTIDE SEQUENCE</scope>
    <source>
        <strain evidence="7">CGMCC 1.12924</strain>
    </source>
</reference>
<protein>
    <recommendedName>
        <fullName evidence="2 4">peptidylprolyl isomerase</fullName>
        <ecNumber evidence="2 4">5.2.1.8</ecNumber>
    </recommendedName>
</protein>
<evidence type="ECO:0000259" key="6">
    <source>
        <dbReference type="PROSITE" id="PS50059"/>
    </source>
</evidence>
<dbReference type="GO" id="GO:0003755">
    <property type="term" value="F:peptidyl-prolyl cis-trans isomerase activity"/>
    <property type="evidence" value="ECO:0007669"/>
    <property type="project" value="UniProtKB-KW"/>
</dbReference>
<keyword evidence="3 4" id="KW-0697">Rotamase</keyword>
<evidence type="ECO:0000256" key="3">
    <source>
        <dbReference type="ARBA" id="ARBA00023110"/>
    </source>
</evidence>
<dbReference type="InterPro" id="IPR001179">
    <property type="entry name" value="PPIase_FKBP_dom"/>
</dbReference>
<dbReference type="PROSITE" id="PS51257">
    <property type="entry name" value="PROKAR_LIPOPROTEIN"/>
    <property type="match status" value="1"/>
</dbReference>
<feature type="domain" description="PPIase FKBP-type" evidence="6">
    <location>
        <begin position="124"/>
        <end position="222"/>
    </location>
</feature>
<feature type="region of interest" description="Disordered" evidence="5">
    <location>
        <begin position="279"/>
        <end position="305"/>
    </location>
</feature>
<keyword evidence="8" id="KW-1185">Reference proteome</keyword>
<sequence length="305" mass="33812">MKSTYRFLTLILLTALVVSSCRRDDEGPERIPERDRAAEVTAATAEIEAFLQTHFYNYEDFENPTPNFDYKIVFDTIAGENADKTPLIEQVMTKQVFDRVKPEVIYTLYYLKVKEGEGDSPLYADEALVTYKGQFLNLDTFDASDAPIKFDLTQVVTGFQQGVIELSGATNIIENPDGTLTFEGFGAGAVFVPSGLGYWLNSPSGIPVYSQLIFTYKLYDVTTDIDHDSDGVPSLLEDLNGNEYLGDDDTDENGVPNYLDTDDDGDGVETIDEIIINPDGTVEYPDSSGNGIPDYLDPDYPVLNN</sequence>
<dbReference type="GO" id="GO:0005509">
    <property type="term" value="F:calcium ion binding"/>
    <property type="evidence" value="ECO:0007669"/>
    <property type="project" value="InterPro"/>
</dbReference>
<evidence type="ECO:0000256" key="5">
    <source>
        <dbReference type="SAM" id="MobiDB-lite"/>
    </source>
</evidence>
<dbReference type="Gene3D" id="3.10.50.40">
    <property type="match status" value="1"/>
</dbReference>
<evidence type="ECO:0000313" key="7">
    <source>
        <dbReference type="EMBL" id="GGD97000.1"/>
    </source>
</evidence>
<dbReference type="Proteomes" id="UP000652231">
    <property type="component" value="Unassembled WGS sequence"/>
</dbReference>
<comment type="catalytic activity">
    <reaction evidence="1 4">
        <text>[protein]-peptidylproline (omega=180) = [protein]-peptidylproline (omega=0)</text>
        <dbReference type="Rhea" id="RHEA:16237"/>
        <dbReference type="Rhea" id="RHEA-COMP:10747"/>
        <dbReference type="Rhea" id="RHEA-COMP:10748"/>
        <dbReference type="ChEBI" id="CHEBI:83833"/>
        <dbReference type="ChEBI" id="CHEBI:83834"/>
        <dbReference type="EC" id="5.2.1.8"/>
    </reaction>
</comment>
<gene>
    <name evidence="7" type="ORF">GCM10011312_20670</name>
</gene>